<keyword evidence="3 4" id="KW-0413">Isomerase</keyword>
<dbReference type="InterPro" id="IPR029000">
    <property type="entry name" value="Cyclophilin-like_dom_sf"/>
</dbReference>
<proteinExistence type="inferred from homology"/>
<organism evidence="7 8">
    <name type="scientific">Lodderomyces beijingensis</name>
    <dbReference type="NCBI Taxonomy" id="1775926"/>
    <lineage>
        <taxon>Eukaryota</taxon>
        <taxon>Fungi</taxon>
        <taxon>Dikarya</taxon>
        <taxon>Ascomycota</taxon>
        <taxon>Saccharomycotina</taxon>
        <taxon>Pichiomycetes</taxon>
        <taxon>Debaryomycetaceae</taxon>
        <taxon>Candida/Lodderomyces clade</taxon>
        <taxon>Lodderomyces</taxon>
    </lineage>
</organism>
<evidence type="ECO:0000313" key="8">
    <source>
        <dbReference type="Proteomes" id="UP001497383"/>
    </source>
</evidence>
<dbReference type="PANTHER" id="PTHR11071">
    <property type="entry name" value="PEPTIDYL-PROLYL CIS-TRANS ISOMERASE"/>
    <property type="match status" value="1"/>
</dbReference>
<feature type="chain" id="PRO_5044960304" description="Peptidyl-prolyl cis-trans isomerase" evidence="4">
    <location>
        <begin position="23"/>
        <end position="297"/>
    </location>
</feature>
<feature type="domain" description="PPIase cyclophilin-type" evidence="6">
    <location>
        <begin position="59"/>
        <end position="215"/>
    </location>
</feature>
<dbReference type="PANTHER" id="PTHR11071:SF561">
    <property type="entry name" value="PEPTIDYL-PROLYL CIS-TRANS ISOMERASE D-RELATED"/>
    <property type="match status" value="1"/>
</dbReference>
<keyword evidence="5" id="KW-0472">Membrane</keyword>
<dbReference type="RefSeq" id="XP_066829116.1">
    <property type="nucleotide sequence ID" value="XM_066972148.1"/>
</dbReference>
<sequence>MLLRFFLCLAWALAAVVPPGISTSSFHLTDEEKQHLTGDPKPTHKVTFTISQGAPPSVQKLGTLSLVLFGETVPITVENFYQLSSMSQGYGYVNSRFHRIINNFMIQGGDYGSTSTGSNGGASGKSDSIYGASFADENFELKHDKLGRLSMANAGANTNAAQFFILNVDATPHLDGKHVVFGQLVAGFDTLAKISTVECVDNKPIEPVYISDIDTSAFDVDMKEAEQKAEQIRPEEEQLKAGDAPPPDVLVESEISSSSALYAVLFLVLLIGLVGVVYFKKFYKRESVTDIRSYRKF</sequence>
<keyword evidence="8" id="KW-1185">Reference proteome</keyword>
<evidence type="ECO:0000256" key="1">
    <source>
        <dbReference type="ARBA" id="ARBA00000971"/>
    </source>
</evidence>
<evidence type="ECO:0000256" key="2">
    <source>
        <dbReference type="ARBA" id="ARBA00023110"/>
    </source>
</evidence>
<dbReference type="GeneID" id="92207374"/>
<evidence type="ECO:0000313" key="7">
    <source>
        <dbReference type="EMBL" id="CAK9437800.1"/>
    </source>
</evidence>
<evidence type="ECO:0000256" key="5">
    <source>
        <dbReference type="SAM" id="Phobius"/>
    </source>
</evidence>
<keyword evidence="2 4" id="KW-0697">Rotamase</keyword>
<evidence type="ECO:0000256" key="4">
    <source>
        <dbReference type="RuleBase" id="RU363019"/>
    </source>
</evidence>
<name>A0ABP0ZJA7_9ASCO</name>
<dbReference type="PROSITE" id="PS50072">
    <property type="entry name" value="CSA_PPIASE_2"/>
    <property type="match status" value="1"/>
</dbReference>
<feature type="transmembrane region" description="Helical" evidence="5">
    <location>
        <begin position="260"/>
        <end position="279"/>
    </location>
</feature>
<dbReference type="EC" id="5.2.1.8" evidence="4"/>
<dbReference type="InterPro" id="IPR020892">
    <property type="entry name" value="Cyclophilin-type_PPIase_CS"/>
</dbReference>
<comment type="catalytic activity">
    <reaction evidence="1 4">
        <text>[protein]-peptidylproline (omega=180) = [protein]-peptidylproline (omega=0)</text>
        <dbReference type="Rhea" id="RHEA:16237"/>
        <dbReference type="Rhea" id="RHEA-COMP:10747"/>
        <dbReference type="Rhea" id="RHEA-COMP:10748"/>
        <dbReference type="ChEBI" id="CHEBI:83833"/>
        <dbReference type="ChEBI" id="CHEBI:83834"/>
        <dbReference type="EC" id="5.2.1.8"/>
    </reaction>
</comment>
<evidence type="ECO:0000256" key="3">
    <source>
        <dbReference type="ARBA" id="ARBA00023235"/>
    </source>
</evidence>
<reference evidence="7 8" key="1">
    <citation type="submission" date="2024-03" db="EMBL/GenBank/DDBJ databases">
        <authorList>
            <person name="Brejova B."/>
        </authorList>
    </citation>
    <scope>NUCLEOTIDE SEQUENCE [LARGE SCALE GENOMIC DNA]</scope>
    <source>
        <strain evidence="7 8">CBS 14171</strain>
    </source>
</reference>
<dbReference type="Gene3D" id="2.40.100.10">
    <property type="entry name" value="Cyclophilin-like"/>
    <property type="match status" value="1"/>
</dbReference>
<gene>
    <name evidence="7" type="ORF">LODBEIA_P21780</name>
</gene>
<dbReference type="Proteomes" id="UP001497383">
    <property type="component" value="Chromosome 3"/>
</dbReference>
<protein>
    <recommendedName>
        <fullName evidence="4">Peptidyl-prolyl cis-trans isomerase</fullName>
        <shortName evidence="4">PPIase</shortName>
        <ecNumber evidence="4">5.2.1.8</ecNumber>
    </recommendedName>
</protein>
<keyword evidence="5" id="KW-1133">Transmembrane helix</keyword>
<keyword evidence="5" id="KW-0812">Transmembrane</keyword>
<dbReference type="InterPro" id="IPR002130">
    <property type="entry name" value="Cyclophilin-type_PPIase_dom"/>
</dbReference>
<dbReference type="PRINTS" id="PR00153">
    <property type="entry name" value="CSAPPISMRASE"/>
</dbReference>
<dbReference type="EMBL" id="OZ022407">
    <property type="protein sequence ID" value="CAK9437800.1"/>
    <property type="molecule type" value="Genomic_DNA"/>
</dbReference>
<dbReference type="SUPFAM" id="SSF50891">
    <property type="entry name" value="Cyclophilin-like"/>
    <property type="match status" value="1"/>
</dbReference>
<accession>A0ABP0ZJA7</accession>
<dbReference type="Pfam" id="PF00160">
    <property type="entry name" value="Pro_isomerase"/>
    <property type="match status" value="1"/>
</dbReference>
<comment type="function">
    <text evidence="4">PPIases accelerate the folding of proteins. It catalyzes the cis-trans isomerization of proline imidic peptide bonds in oligopeptides.</text>
</comment>
<feature type="signal peptide" evidence="4">
    <location>
        <begin position="1"/>
        <end position="22"/>
    </location>
</feature>
<comment type="similarity">
    <text evidence="4">Belongs to the cyclophilin-type PPIase family.</text>
</comment>
<evidence type="ECO:0000259" key="6">
    <source>
        <dbReference type="PROSITE" id="PS50072"/>
    </source>
</evidence>
<keyword evidence="4" id="KW-0732">Signal</keyword>
<dbReference type="PROSITE" id="PS00170">
    <property type="entry name" value="CSA_PPIASE_1"/>
    <property type="match status" value="1"/>
</dbReference>